<protein>
    <recommendedName>
        <fullName evidence="1">Protein kinase domain-containing protein</fullName>
    </recommendedName>
</protein>
<proteinExistence type="predicted"/>
<dbReference type="InterPro" id="IPR000719">
    <property type="entry name" value="Prot_kinase_dom"/>
</dbReference>
<feature type="domain" description="Protein kinase" evidence="1">
    <location>
        <begin position="1"/>
        <end position="275"/>
    </location>
</feature>
<name>A0A1R2B7B7_9CILI</name>
<dbReference type="Pfam" id="PF00069">
    <property type="entry name" value="Pkinase"/>
    <property type="match status" value="1"/>
</dbReference>
<dbReference type="PROSITE" id="PS00108">
    <property type="entry name" value="PROTEIN_KINASE_ST"/>
    <property type="match status" value="1"/>
</dbReference>
<evidence type="ECO:0000313" key="3">
    <source>
        <dbReference type="Proteomes" id="UP000187209"/>
    </source>
</evidence>
<dbReference type="OrthoDB" id="4062651at2759"/>
<dbReference type="Gene3D" id="1.10.510.10">
    <property type="entry name" value="Transferase(Phosphotransferase) domain 1"/>
    <property type="match status" value="1"/>
</dbReference>
<evidence type="ECO:0000313" key="2">
    <source>
        <dbReference type="EMBL" id="OMJ72657.1"/>
    </source>
</evidence>
<dbReference type="GO" id="GO:0005524">
    <property type="term" value="F:ATP binding"/>
    <property type="evidence" value="ECO:0007669"/>
    <property type="project" value="InterPro"/>
</dbReference>
<dbReference type="InterPro" id="IPR008271">
    <property type="entry name" value="Ser/Thr_kinase_AS"/>
</dbReference>
<keyword evidence="3" id="KW-1185">Reference proteome</keyword>
<dbReference type="PANTHER" id="PTHR24362">
    <property type="entry name" value="SERINE/THREONINE-PROTEIN KINASE NEK"/>
    <property type="match status" value="1"/>
</dbReference>
<dbReference type="InterPro" id="IPR011009">
    <property type="entry name" value="Kinase-like_dom_sf"/>
</dbReference>
<dbReference type="PROSITE" id="PS50011">
    <property type="entry name" value="PROTEIN_KINASE_DOM"/>
    <property type="match status" value="1"/>
</dbReference>
<sequence>MQDDVEYGKIIYERDDTVKVYQGFLKSSKEKVCIKVLYSDTLNEANEILQESYNLMRFKDIPNIVKIYKSDFSQTENRYFIRVVMQYFEKGDLKKLIKSRLSTNYWTEKELLAYLFQLVSVFAQLQDKGVAHRDIKPENIFVSDDTKVLIVGDLGNASEKNNSRSQTIAGTPMYLSPEIRKAYSETLIGYNPINFQYNPFKSDVYSLGLTFLYMASLRDFATYTSLRDYGIEIPKRIEEIRGAYPKLYDALNYMLAFNENDRPDFKSLLKKLGALCYACGNYSSNFNVINEENVCSSCINEKKSMLWDFPYWCATCNNFLKQGYCEKCRISVKCQFCKLDQHSNPCISATIMYPNSTNLPCFFCAKDQFYGEPYNGTLHGYYFTCKRNPEHRYCVVCNKGDYESHTVCALWFQDKNRNSSN</sequence>
<organism evidence="2 3">
    <name type="scientific">Stentor coeruleus</name>
    <dbReference type="NCBI Taxonomy" id="5963"/>
    <lineage>
        <taxon>Eukaryota</taxon>
        <taxon>Sar</taxon>
        <taxon>Alveolata</taxon>
        <taxon>Ciliophora</taxon>
        <taxon>Postciliodesmatophora</taxon>
        <taxon>Heterotrichea</taxon>
        <taxon>Heterotrichida</taxon>
        <taxon>Stentoridae</taxon>
        <taxon>Stentor</taxon>
    </lineage>
</organism>
<dbReference type="EMBL" id="MPUH01000883">
    <property type="protein sequence ID" value="OMJ72657.1"/>
    <property type="molecule type" value="Genomic_DNA"/>
</dbReference>
<evidence type="ECO:0000259" key="1">
    <source>
        <dbReference type="PROSITE" id="PS50011"/>
    </source>
</evidence>
<dbReference type="SUPFAM" id="SSF56112">
    <property type="entry name" value="Protein kinase-like (PK-like)"/>
    <property type="match status" value="1"/>
</dbReference>
<reference evidence="2 3" key="1">
    <citation type="submission" date="2016-11" db="EMBL/GenBank/DDBJ databases">
        <title>The macronuclear genome of Stentor coeruleus: a giant cell with tiny introns.</title>
        <authorList>
            <person name="Slabodnick M."/>
            <person name="Ruby J.G."/>
            <person name="Reiff S.B."/>
            <person name="Swart E.C."/>
            <person name="Gosai S."/>
            <person name="Prabakaran S."/>
            <person name="Witkowska E."/>
            <person name="Larue G.E."/>
            <person name="Fisher S."/>
            <person name="Freeman R.M."/>
            <person name="Gunawardena J."/>
            <person name="Chu W."/>
            <person name="Stover N.A."/>
            <person name="Gregory B.D."/>
            <person name="Nowacki M."/>
            <person name="Derisi J."/>
            <person name="Roy S.W."/>
            <person name="Marshall W.F."/>
            <person name="Sood P."/>
        </authorList>
    </citation>
    <scope>NUCLEOTIDE SEQUENCE [LARGE SCALE GENOMIC DNA]</scope>
    <source>
        <strain evidence="2">WM001</strain>
    </source>
</reference>
<dbReference type="PANTHER" id="PTHR24362:SF309">
    <property type="entry name" value="PROTEIN KINASE DOMAIN-CONTAINING PROTEIN"/>
    <property type="match status" value="1"/>
</dbReference>
<dbReference type="GO" id="GO:0004672">
    <property type="term" value="F:protein kinase activity"/>
    <property type="evidence" value="ECO:0007669"/>
    <property type="project" value="InterPro"/>
</dbReference>
<dbReference type="CDD" id="cd00180">
    <property type="entry name" value="PKc"/>
    <property type="match status" value="1"/>
</dbReference>
<dbReference type="SMART" id="SM00220">
    <property type="entry name" value="S_TKc"/>
    <property type="match status" value="1"/>
</dbReference>
<dbReference type="AlphaFoldDB" id="A0A1R2B7B7"/>
<dbReference type="Proteomes" id="UP000187209">
    <property type="component" value="Unassembled WGS sequence"/>
</dbReference>
<accession>A0A1R2B7B7</accession>
<comment type="caution">
    <text evidence="2">The sequence shown here is derived from an EMBL/GenBank/DDBJ whole genome shotgun (WGS) entry which is preliminary data.</text>
</comment>
<gene>
    <name evidence="2" type="ORF">SteCoe_28854</name>
</gene>